<dbReference type="RefSeq" id="WP_124927178.1">
    <property type="nucleotide sequence ID" value="NZ_BMOH01000003.1"/>
</dbReference>
<dbReference type="AlphaFoldDB" id="A0A3P1SLD7"/>
<accession>A0A3P1SLD7</accession>
<dbReference type="OrthoDB" id="9802328at2"/>
<evidence type="ECO:0000259" key="5">
    <source>
        <dbReference type="Pfam" id="PF00155"/>
    </source>
</evidence>
<name>A0A3P1SLD7_9GAMM</name>
<keyword evidence="3 6" id="KW-0808">Transferase</keyword>
<evidence type="ECO:0000313" key="6">
    <source>
        <dbReference type="EMBL" id="RRC98083.1"/>
    </source>
</evidence>
<comment type="cofactor">
    <cofactor evidence="1">
        <name>pyridoxal 5'-phosphate</name>
        <dbReference type="ChEBI" id="CHEBI:597326"/>
    </cofactor>
</comment>
<dbReference type="Proteomes" id="UP000267535">
    <property type="component" value="Unassembled WGS sequence"/>
</dbReference>
<dbReference type="PANTHER" id="PTHR42790">
    <property type="entry name" value="AMINOTRANSFERASE"/>
    <property type="match status" value="1"/>
</dbReference>
<feature type="domain" description="Aminotransferase class I/classII large" evidence="5">
    <location>
        <begin position="56"/>
        <end position="372"/>
    </location>
</feature>
<evidence type="ECO:0000256" key="2">
    <source>
        <dbReference type="ARBA" id="ARBA00022576"/>
    </source>
</evidence>
<dbReference type="InterPro" id="IPR015422">
    <property type="entry name" value="PyrdxlP-dep_Trfase_small"/>
</dbReference>
<evidence type="ECO:0000313" key="7">
    <source>
        <dbReference type="Proteomes" id="UP000267535"/>
    </source>
</evidence>
<dbReference type="PANTHER" id="PTHR42790:SF19">
    <property type="entry name" value="KYNURENINE_ALPHA-AMINOADIPATE AMINOTRANSFERASE, MITOCHONDRIAL"/>
    <property type="match status" value="1"/>
</dbReference>
<gene>
    <name evidence="6" type="ORF">EHS89_16050</name>
</gene>
<dbReference type="CDD" id="cd00609">
    <property type="entry name" value="AAT_like"/>
    <property type="match status" value="1"/>
</dbReference>
<organism evidence="6 7">
    <name type="scientific">Amphritea balenae</name>
    <dbReference type="NCBI Taxonomy" id="452629"/>
    <lineage>
        <taxon>Bacteria</taxon>
        <taxon>Pseudomonadati</taxon>
        <taxon>Pseudomonadota</taxon>
        <taxon>Gammaproteobacteria</taxon>
        <taxon>Oceanospirillales</taxon>
        <taxon>Oceanospirillaceae</taxon>
        <taxon>Amphritea</taxon>
    </lineage>
</organism>
<dbReference type="Gene3D" id="3.40.640.10">
    <property type="entry name" value="Type I PLP-dependent aspartate aminotransferase-like (Major domain)"/>
    <property type="match status" value="1"/>
</dbReference>
<keyword evidence="2 6" id="KW-0032">Aminotransferase</keyword>
<dbReference type="InterPro" id="IPR015421">
    <property type="entry name" value="PyrdxlP-dep_Trfase_major"/>
</dbReference>
<dbReference type="InterPro" id="IPR004839">
    <property type="entry name" value="Aminotransferase_I/II_large"/>
</dbReference>
<dbReference type="GO" id="GO:1901605">
    <property type="term" value="P:alpha-amino acid metabolic process"/>
    <property type="evidence" value="ECO:0007669"/>
    <property type="project" value="TreeGrafter"/>
</dbReference>
<comment type="caution">
    <text evidence="6">The sequence shown here is derived from an EMBL/GenBank/DDBJ whole genome shotgun (WGS) entry which is preliminary data.</text>
</comment>
<dbReference type="Pfam" id="PF00155">
    <property type="entry name" value="Aminotran_1_2"/>
    <property type="match status" value="1"/>
</dbReference>
<evidence type="ECO:0000256" key="4">
    <source>
        <dbReference type="ARBA" id="ARBA00022898"/>
    </source>
</evidence>
<dbReference type="SUPFAM" id="SSF53383">
    <property type="entry name" value="PLP-dependent transferases"/>
    <property type="match status" value="1"/>
</dbReference>
<evidence type="ECO:0000256" key="3">
    <source>
        <dbReference type="ARBA" id="ARBA00022679"/>
    </source>
</evidence>
<protein>
    <submittedName>
        <fullName evidence="6">PLP-dependent aminotransferase family protein</fullName>
    </submittedName>
</protein>
<keyword evidence="7" id="KW-1185">Reference proteome</keyword>
<dbReference type="InterPro" id="IPR015424">
    <property type="entry name" value="PyrdxlP-dep_Trfase"/>
</dbReference>
<evidence type="ECO:0000256" key="1">
    <source>
        <dbReference type="ARBA" id="ARBA00001933"/>
    </source>
</evidence>
<dbReference type="EMBL" id="RQXV01000009">
    <property type="protein sequence ID" value="RRC98083.1"/>
    <property type="molecule type" value="Genomic_DNA"/>
</dbReference>
<dbReference type="GO" id="GO:0030170">
    <property type="term" value="F:pyridoxal phosphate binding"/>
    <property type="evidence" value="ECO:0007669"/>
    <property type="project" value="InterPro"/>
</dbReference>
<keyword evidence="4" id="KW-0663">Pyridoxal phosphate</keyword>
<sequence length="382" mass="43039">MDTSDGWNNLQPSYIREILSSTQADQLISLAGGLPATDLLPTELFAPYLNRLCGQPELFQYGESEGYSLLRQHLHQQYNLALQAKILITSGSQQGLDLIARTFLDHNSEIAMESPCYLGALQVFQLTGCKIHGIRQLAEGPDIEQLERLFRGGRIKLFYAVPDFHNPTGLCWSAESRYQIAKLCRQYGVTLIEDAPYRELRFAGKQLPMMAELCPELTLTLRSFSKTLSPGIRLACLYGPALWIDQICRLKQAADLHSALPFQAILPELLDSEAYKHHLSKLRQRYASNYNLLSTEISNKLGNRVQYQAACGGMFLWLKLKSEIATPLTKHALSHGLAVVPGQHFMLTAKDDRYLRLNFSHSTDKQLIQAVNILEHCFESVN</sequence>
<dbReference type="GO" id="GO:0008483">
    <property type="term" value="F:transaminase activity"/>
    <property type="evidence" value="ECO:0007669"/>
    <property type="project" value="UniProtKB-KW"/>
</dbReference>
<dbReference type="InterPro" id="IPR050859">
    <property type="entry name" value="Class-I_PLP-dep_aminotransf"/>
</dbReference>
<proteinExistence type="predicted"/>
<dbReference type="Gene3D" id="3.90.1150.10">
    <property type="entry name" value="Aspartate Aminotransferase, domain 1"/>
    <property type="match status" value="1"/>
</dbReference>
<reference evidence="6 7" key="1">
    <citation type="submission" date="2018-11" db="EMBL/GenBank/DDBJ databases">
        <title>The draft genome sequence of Amphritea balenae JAMM 1525T.</title>
        <authorList>
            <person name="Fang Z."/>
            <person name="Zhang Y."/>
            <person name="Han X."/>
        </authorList>
    </citation>
    <scope>NUCLEOTIDE SEQUENCE [LARGE SCALE GENOMIC DNA]</scope>
    <source>
        <strain evidence="6 7">JAMM 1525</strain>
    </source>
</reference>